<gene>
    <name evidence="9" type="ORF">GCM10009118_26470</name>
</gene>
<dbReference type="Gene3D" id="3.30.450.40">
    <property type="match status" value="1"/>
</dbReference>
<name>A0ABP3Y5K7_9FLAO</name>
<dbReference type="InterPro" id="IPR036890">
    <property type="entry name" value="HATPase_C_sf"/>
</dbReference>
<dbReference type="InterPro" id="IPR005467">
    <property type="entry name" value="His_kinase_dom"/>
</dbReference>
<dbReference type="SUPFAM" id="SSF55781">
    <property type="entry name" value="GAF domain-like"/>
    <property type="match status" value="1"/>
</dbReference>
<evidence type="ECO:0000256" key="2">
    <source>
        <dbReference type="ARBA" id="ARBA00012438"/>
    </source>
</evidence>
<dbReference type="Gene3D" id="3.30.565.10">
    <property type="entry name" value="Histidine kinase-like ATPase, C-terminal domain"/>
    <property type="match status" value="1"/>
</dbReference>
<evidence type="ECO:0000256" key="4">
    <source>
        <dbReference type="ARBA" id="ARBA00022679"/>
    </source>
</evidence>
<dbReference type="Pfam" id="PF01590">
    <property type="entry name" value="GAF"/>
    <property type="match status" value="1"/>
</dbReference>
<keyword evidence="3" id="KW-0597">Phosphoprotein</keyword>
<comment type="catalytic activity">
    <reaction evidence="1">
        <text>ATP + protein L-histidine = ADP + protein N-phospho-L-histidine.</text>
        <dbReference type="EC" id="2.7.13.3"/>
    </reaction>
</comment>
<dbReference type="InterPro" id="IPR003594">
    <property type="entry name" value="HATPase_dom"/>
</dbReference>
<evidence type="ECO:0000313" key="10">
    <source>
        <dbReference type="Proteomes" id="UP001501126"/>
    </source>
</evidence>
<keyword evidence="10" id="KW-1185">Reference proteome</keyword>
<keyword evidence="5" id="KW-0547">Nucleotide-binding</keyword>
<dbReference type="SMART" id="SM00065">
    <property type="entry name" value="GAF"/>
    <property type="match status" value="1"/>
</dbReference>
<evidence type="ECO:0000256" key="7">
    <source>
        <dbReference type="ARBA" id="ARBA00022840"/>
    </source>
</evidence>
<dbReference type="EMBL" id="BAAAFH010000022">
    <property type="protein sequence ID" value="GAA0876237.1"/>
    <property type="molecule type" value="Genomic_DNA"/>
</dbReference>
<protein>
    <recommendedName>
        <fullName evidence="2">histidine kinase</fullName>
        <ecNumber evidence="2">2.7.13.3</ecNumber>
    </recommendedName>
</protein>
<dbReference type="InterPro" id="IPR029016">
    <property type="entry name" value="GAF-like_dom_sf"/>
</dbReference>
<dbReference type="EC" id="2.7.13.3" evidence="2"/>
<accession>A0ABP3Y5K7</accession>
<evidence type="ECO:0000256" key="5">
    <source>
        <dbReference type="ARBA" id="ARBA00022741"/>
    </source>
</evidence>
<dbReference type="PROSITE" id="PS50109">
    <property type="entry name" value="HIS_KIN"/>
    <property type="match status" value="1"/>
</dbReference>
<dbReference type="InterPro" id="IPR011495">
    <property type="entry name" value="Sig_transdc_His_kin_sub2_dim/P"/>
</dbReference>
<organism evidence="9 10">
    <name type="scientific">Wandonia haliotis</name>
    <dbReference type="NCBI Taxonomy" id="574963"/>
    <lineage>
        <taxon>Bacteria</taxon>
        <taxon>Pseudomonadati</taxon>
        <taxon>Bacteroidota</taxon>
        <taxon>Flavobacteriia</taxon>
        <taxon>Flavobacteriales</taxon>
        <taxon>Crocinitomicaceae</taxon>
        <taxon>Wandonia</taxon>
    </lineage>
</organism>
<evidence type="ECO:0000256" key="6">
    <source>
        <dbReference type="ARBA" id="ARBA00022777"/>
    </source>
</evidence>
<feature type="domain" description="Histidine kinase" evidence="8">
    <location>
        <begin position="191"/>
        <end position="384"/>
    </location>
</feature>
<evidence type="ECO:0000256" key="3">
    <source>
        <dbReference type="ARBA" id="ARBA00022553"/>
    </source>
</evidence>
<dbReference type="SUPFAM" id="SSF55874">
    <property type="entry name" value="ATPase domain of HSP90 chaperone/DNA topoisomerase II/histidine kinase"/>
    <property type="match status" value="1"/>
</dbReference>
<sequence length="392" mass="45238">MSPKSLYQTELETIAKSRILFSEDTDGVLRDIGQRLANCLGIQRVNIWLFNETRKQLICIANYDNTSGKFSKGESIYEADIPYYYSHLLTDEILVINNIHTNPVTNELKDNYCKEHNIFSMMDVPIFIEGELAGVMCYEQVGKLKKWTEEEQFFVLAINQLVSLVLETRKRKEAQVNLQKALRDKERLLAEMHHRIKNNLSMLVSLLRLQVRESKNKAFIQLANDFENRIFAIAKIHEQLYSTRNYIDISLKLYLEQLIHEYSTSYPEITFNVHLADCHISTHQIVPLGLMCNEVITNSIKHAFPKYTFSGKPEINISLQCSEEHIIFILSDNGNGFDVTKEKEKETLGLSLVDDLVQQINGTLLIETATNKGTVYTVTFDNPDIFIERVEE</sequence>
<keyword evidence="7" id="KW-0067">ATP-binding</keyword>
<evidence type="ECO:0000256" key="1">
    <source>
        <dbReference type="ARBA" id="ARBA00000085"/>
    </source>
</evidence>
<dbReference type="SMART" id="SM00387">
    <property type="entry name" value="HATPase_c"/>
    <property type="match status" value="1"/>
</dbReference>
<evidence type="ECO:0000259" key="8">
    <source>
        <dbReference type="PROSITE" id="PS50109"/>
    </source>
</evidence>
<reference evidence="10" key="1">
    <citation type="journal article" date="2019" name="Int. J. Syst. Evol. Microbiol.">
        <title>The Global Catalogue of Microorganisms (GCM) 10K type strain sequencing project: providing services to taxonomists for standard genome sequencing and annotation.</title>
        <authorList>
            <consortium name="The Broad Institute Genomics Platform"/>
            <consortium name="The Broad Institute Genome Sequencing Center for Infectious Disease"/>
            <person name="Wu L."/>
            <person name="Ma J."/>
        </authorList>
    </citation>
    <scope>NUCLEOTIDE SEQUENCE [LARGE SCALE GENOMIC DNA]</scope>
    <source>
        <strain evidence="10">JCM 16083</strain>
    </source>
</reference>
<dbReference type="RefSeq" id="WP_343788649.1">
    <property type="nucleotide sequence ID" value="NZ_BAAAFH010000022.1"/>
</dbReference>
<dbReference type="InterPro" id="IPR003018">
    <property type="entry name" value="GAF"/>
</dbReference>
<dbReference type="Pfam" id="PF02518">
    <property type="entry name" value="HATPase_c"/>
    <property type="match status" value="1"/>
</dbReference>
<dbReference type="Pfam" id="PF07568">
    <property type="entry name" value="HisKA_2"/>
    <property type="match status" value="1"/>
</dbReference>
<keyword evidence="4" id="KW-0808">Transferase</keyword>
<keyword evidence="6" id="KW-0418">Kinase</keyword>
<dbReference type="PANTHER" id="PTHR41523">
    <property type="entry name" value="TWO-COMPONENT SYSTEM SENSOR PROTEIN"/>
    <property type="match status" value="1"/>
</dbReference>
<comment type="caution">
    <text evidence="9">The sequence shown here is derived from an EMBL/GenBank/DDBJ whole genome shotgun (WGS) entry which is preliminary data.</text>
</comment>
<dbReference type="Proteomes" id="UP001501126">
    <property type="component" value="Unassembled WGS sequence"/>
</dbReference>
<dbReference type="PANTHER" id="PTHR41523:SF8">
    <property type="entry name" value="ETHYLENE RESPONSE SENSOR PROTEIN"/>
    <property type="match status" value="1"/>
</dbReference>
<proteinExistence type="predicted"/>
<evidence type="ECO:0000313" key="9">
    <source>
        <dbReference type="EMBL" id="GAA0876237.1"/>
    </source>
</evidence>